<dbReference type="SUPFAM" id="SSF48264">
    <property type="entry name" value="Cytochrome P450"/>
    <property type="match status" value="1"/>
</dbReference>
<evidence type="ECO:0000256" key="7">
    <source>
        <dbReference type="ARBA" id="ARBA00023033"/>
    </source>
</evidence>
<dbReference type="EMBL" id="GDHF01001635">
    <property type="protein sequence ID" value="JAI50679.1"/>
    <property type="molecule type" value="Transcribed_RNA"/>
</dbReference>
<proteinExistence type="inferred from homology"/>
<comment type="similarity">
    <text evidence="2 9">Belongs to the cytochrome P450 family.</text>
</comment>
<feature type="binding site" description="axial binding residue" evidence="8">
    <location>
        <position position="462"/>
    </location>
    <ligand>
        <name>heme</name>
        <dbReference type="ChEBI" id="CHEBI:30413"/>
    </ligand>
    <ligandPart>
        <name>Fe</name>
        <dbReference type="ChEBI" id="CHEBI:18248"/>
    </ligandPart>
</feature>
<gene>
    <name evidence="11" type="primary">Cyp313a4_22</name>
    <name evidence="11" type="ORF">c0_g1_i2</name>
</gene>
<dbReference type="InterPro" id="IPR050196">
    <property type="entry name" value="Cytochrome_P450_Monoox"/>
</dbReference>
<dbReference type="InterPro" id="IPR036396">
    <property type="entry name" value="Cyt_P450_sf"/>
</dbReference>
<accession>A0A0K8WHY2</accession>
<comment type="cofactor">
    <cofactor evidence="1 8">
        <name>heme</name>
        <dbReference type="ChEBI" id="CHEBI:30413"/>
    </cofactor>
</comment>
<dbReference type="PRINTS" id="PR00463">
    <property type="entry name" value="EP450I"/>
</dbReference>
<evidence type="ECO:0000256" key="9">
    <source>
        <dbReference type="RuleBase" id="RU000461"/>
    </source>
</evidence>
<reference evidence="11" key="1">
    <citation type="submission" date="2015-06" db="EMBL/GenBank/DDBJ databases">
        <authorList>
            <person name="Hoefler B.C."/>
            <person name="Straight P.D."/>
        </authorList>
    </citation>
    <scope>NUCLEOTIDE SEQUENCE</scope>
</reference>
<organism evidence="11">
    <name type="scientific">Bactrocera latifrons</name>
    <name type="common">Malaysian fruit fly</name>
    <name type="synonym">Chaetodacus latifrons</name>
    <dbReference type="NCBI Taxonomy" id="174628"/>
    <lineage>
        <taxon>Eukaryota</taxon>
        <taxon>Metazoa</taxon>
        <taxon>Ecdysozoa</taxon>
        <taxon>Arthropoda</taxon>
        <taxon>Hexapoda</taxon>
        <taxon>Insecta</taxon>
        <taxon>Pterygota</taxon>
        <taxon>Neoptera</taxon>
        <taxon>Endopterygota</taxon>
        <taxon>Diptera</taxon>
        <taxon>Brachycera</taxon>
        <taxon>Muscomorpha</taxon>
        <taxon>Tephritoidea</taxon>
        <taxon>Tephritidae</taxon>
        <taxon>Bactrocera</taxon>
        <taxon>Bactrocera</taxon>
    </lineage>
</organism>
<feature type="transmembrane region" description="Helical" evidence="10">
    <location>
        <begin position="33"/>
        <end position="52"/>
    </location>
</feature>
<dbReference type="PROSITE" id="PS00086">
    <property type="entry name" value="CYTOCHROME_P450"/>
    <property type="match status" value="1"/>
</dbReference>
<dbReference type="InterPro" id="IPR017972">
    <property type="entry name" value="Cyt_P450_CS"/>
</dbReference>
<keyword evidence="7 9" id="KW-0503">Monooxygenase</keyword>
<evidence type="ECO:0000256" key="2">
    <source>
        <dbReference type="ARBA" id="ARBA00010617"/>
    </source>
</evidence>
<keyword evidence="4 8" id="KW-0479">Metal-binding</keyword>
<keyword evidence="3 8" id="KW-0349">Heme</keyword>
<name>A0A0K8WHY2_BACLA</name>
<dbReference type="GO" id="GO:0005506">
    <property type="term" value="F:iron ion binding"/>
    <property type="evidence" value="ECO:0007669"/>
    <property type="project" value="InterPro"/>
</dbReference>
<sequence>MELADKQDFIKLIILSLTLALWFYWLWMRKSLYLFALRFPGLFGWPIFGILLRIKSQHNLIQEFGKIFKDCKAYTVCTWMGTYPIIITADPPFIKDVLSAKELLNKAQPLYQPLYDAFKGGLIASPADQWHKNRRMINPSFHQKVLTSFLPVFNKAKDGAILKFRNFTRNEHVYISEELQRITLSITFETTMGNEMKKGDQVSEELVKSYVISMEKLPIECFLAYVKLDRLYAWFTKASKEFLYKFLKGLLYRKLSQTPSTENIRLDVNISSNNSVNSDLHENKAFNEKKPNIFIDHAINLYREGKISHQDLIGETNTIVSAAFETTANGLLSALLMLAMHPAVQERLFEEIENMFPDKDFFVDCENINNLPYLDMVVNETLRLMPSIPMIGRQVIQDTTLSNGLVIPKGIEILVSIFDLHRRTDIWGVNADKFNPENFLRENLQEKHSHAYIPFSKGVRDCIGWKYALMTIKVLLAGFIRNFSFETNVKLENLKFTNNVSLKYTNEPAFTIKDRCK</sequence>
<feature type="transmembrane region" description="Helical" evidence="10">
    <location>
        <begin position="9"/>
        <end position="27"/>
    </location>
</feature>
<dbReference type="Pfam" id="PF00067">
    <property type="entry name" value="p450"/>
    <property type="match status" value="1"/>
</dbReference>
<evidence type="ECO:0000256" key="5">
    <source>
        <dbReference type="ARBA" id="ARBA00023002"/>
    </source>
</evidence>
<dbReference type="PANTHER" id="PTHR24291:SF50">
    <property type="entry name" value="BIFUNCTIONAL ALBAFLAVENONE MONOOXYGENASE_TERPENE SYNTHASE"/>
    <property type="match status" value="1"/>
</dbReference>
<evidence type="ECO:0000256" key="10">
    <source>
        <dbReference type="SAM" id="Phobius"/>
    </source>
</evidence>
<dbReference type="InterPro" id="IPR001128">
    <property type="entry name" value="Cyt_P450"/>
</dbReference>
<dbReference type="GO" id="GO:0016705">
    <property type="term" value="F:oxidoreductase activity, acting on paired donors, with incorporation or reduction of molecular oxygen"/>
    <property type="evidence" value="ECO:0007669"/>
    <property type="project" value="InterPro"/>
</dbReference>
<dbReference type="GO" id="GO:0004497">
    <property type="term" value="F:monooxygenase activity"/>
    <property type="evidence" value="ECO:0007669"/>
    <property type="project" value="UniProtKB-KW"/>
</dbReference>
<evidence type="ECO:0000256" key="3">
    <source>
        <dbReference type="ARBA" id="ARBA00022617"/>
    </source>
</evidence>
<keyword evidence="10" id="KW-1133">Transmembrane helix</keyword>
<dbReference type="GO" id="GO:0020037">
    <property type="term" value="F:heme binding"/>
    <property type="evidence" value="ECO:0007669"/>
    <property type="project" value="InterPro"/>
</dbReference>
<dbReference type="OrthoDB" id="1470350at2759"/>
<dbReference type="PRINTS" id="PR00385">
    <property type="entry name" value="P450"/>
</dbReference>
<dbReference type="Gene3D" id="1.10.630.10">
    <property type="entry name" value="Cytochrome P450"/>
    <property type="match status" value="1"/>
</dbReference>
<keyword evidence="5 9" id="KW-0560">Oxidoreductase</keyword>
<evidence type="ECO:0000256" key="8">
    <source>
        <dbReference type="PIRSR" id="PIRSR602401-1"/>
    </source>
</evidence>
<evidence type="ECO:0000256" key="1">
    <source>
        <dbReference type="ARBA" id="ARBA00001971"/>
    </source>
</evidence>
<dbReference type="PANTHER" id="PTHR24291">
    <property type="entry name" value="CYTOCHROME P450 FAMILY 4"/>
    <property type="match status" value="1"/>
</dbReference>
<evidence type="ECO:0000256" key="6">
    <source>
        <dbReference type="ARBA" id="ARBA00023004"/>
    </source>
</evidence>
<keyword evidence="6 8" id="KW-0408">Iron</keyword>
<dbReference type="AlphaFoldDB" id="A0A0K8WHY2"/>
<dbReference type="InterPro" id="IPR002401">
    <property type="entry name" value="Cyt_P450_E_grp-I"/>
</dbReference>
<evidence type="ECO:0000256" key="4">
    <source>
        <dbReference type="ARBA" id="ARBA00022723"/>
    </source>
</evidence>
<protein>
    <submittedName>
        <fullName evidence="11">Putative cytochrome P450 313a4</fullName>
    </submittedName>
</protein>
<evidence type="ECO:0000313" key="11">
    <source>
        <dbReference type="EMBL" id="JAI50679.1"/>
    </source>
</evidence>
<keyword evidence="10" id="KW-0472">Membrane</keyword>
<keyword evidence="10" id="KW-0812">Transmembrane</keyword>